<accession>A0AAV0T6Q6</accession>
<dbReference type="EMBL" id="CANTFL010000138">
    <property type="protein sequence ID" value="CAI5715152.1"/>
    <property type="molecule type" value="Genomic_DNA"/>
</dbReference>
<reference evidence="1" key="1">
    <citation type="submission" date="2022-12" db="EMBL/GenBank/DDBJ databases">
        <authorList>
            <person name="Webb A."/>
        </authorList>
    </citation>
    <scope>NUCLEOTIDE SEQUENCE</scope>
    <source>
        <strain evidence="1">Hp1</strain>
    </source>
</reference>
<gene>
    <name evidence="1" type="ORF">HBR001_LOCUS1380</name>
</gene>
<proteinExistence type="predicted"/>
<evidence type="ECO:0000313" key="2">
    <source>
        <dbReference type="Proteomes" id="UP001162031"/>
    </source>
</evidence>
<protein>
    <submittedName>
        <fullName evidence="1">Uncharacterized protein</fullName>
    </submittedName>
</protein>
<keyword evidence="2" id="KW-1185">Reference proteome</keyword>
<comment type="caution">
    <text evidence="1">The sequence shown here is derived from an EMBL/GenBank/DDBJ whole genome shotgun (WGS) entry which is preliminary data.</text>
</comment>
<organism evidence="1 2">
    <name type="scientific">Hyaloperonospora brassicae</name>
    <name type="common">Brassica downy mildew</name>
    <name type="synonym">Peronospora brassicae</name>
    <dbReference type="NCBI Taxonomy" id="162125"/>
    <lineage>
        <taxon>Eukaryota</taxon>
        <taxon>Sar</taxon>
        <taxon>Stramenopiles</taxon>
        <taxon>Oomycota</taxon>
        <taxon>Peronosporomycetes</taxon>
        <taxon>Peronosporales</taxon>
        <taxon>Peronosporaceae</taxon>
        <taxon>Hyaloperonospora</taxon>
    </lineage>
</organism>
<evidence type="ECO:0000313" key="1">
    <source>
        <dbReference type="EMBL" id="CAI5715152.1"/>
    </source>
</evidence>
<dbReference type="Proteomes" id="UP001162031">
    <property type="component" value="Unassembled WGS sequence"/>
</dbReference>
<name>A0AAV0T6Q6_HYABA</name>
<dbReference type="AlphaFoldDB" id="A0AAV0T6Q6"/>
<sequence>MSDFLPETVLPTGALTKELRSLLKFLTHQKRAVGVCDRELNELMQLSGKQMDATIRELENWNFRLHLDEAKETQDGVRLGMVESNLQ</sequence>